<evidence type="ECO:0000313" key="7">
    <source>
        <dbReference type="EMBL" id="MBO8464207.1"/>
    </source>
</evidence>
<gene>
    <name evidence="7" type="ORF">IAC13_09770</name>
</gene>
<proteinExistence type="inferred from homology"/>
<evidence type="ECO:0000256" key="3">
    <source>
        <dbReference type="ARBA" id="ARBA00022448"/>
    </source>
</evidence>
<feature type="chain" id="PRO_5038540432" evidence="5">
    <location>
        <begin position="21"/>
        <end position="319"/>
    </location>
</feature>
<reference evidence="7" key="1">
    <citation type="submission" date="2020-10" db="EMBL/GenBank/DDBJ databases">
        <authorList>
            <person name="Gilroy R."/>
        </authorList>
    </citation>
    <scope>NUCLEOTIDE SEQUENCE</scope>
    <source>
        <strain evidence="7">E3-2379</strain>
    </source>
</reference>
<dbReference type="Pfam" id="PF01497">
    <property type="entry name" value="Peripla_BP_2"/>
    <property type="match status" value="1"/>
</dbReference>
<comment type="caution">
    <text evidence="7">The sequence shown here is derived from an EMBL/GenBank/DDBJ whole genome shotgun (WGS) entry which is preliminary data.</text>
</comment>
<reference evidence="7" key="2">
    <citation type="journal article" date="2021" name="PeerJ">
        <title>Extensive microbial diversity within the chicken gut microbiome revealed by metagenomics and culture.</title>
        <authorList>
            <person name="Gilroy R."/>
            <person name="Ravi A."/>
            <person name="Getino M."/>
            <person name="Pursley I."/>
            <person name="Horton D.L."/>
            <person name="Alikhan N.F."/>
            <person name="Baker D."/>
            <person name="Gharbi K."/>
            <person name="Hall N."/>
            <person name="Watson M."/>
            <person name="Adriaenssens E.M."/>
            <person name="Foster-Nyarko E."/>
            <person name="Jarju S."/>
            <person name="Secka A."/>
            <person name="Antonio M."/>
            <person name="Oren A."/>
            <person name="Chaudhuri R.R."/>
            <person name="La Ragione R."/>
            <person name="Hildebrand F."/>
            <person name="Pallen M.J."/>
        </authorList>
    </citation>
    <scope>NUCLEOTIDE SEQUENCE</scope>
    <source>
        <strain evidence="7">E3-2379</strain>
    </source>
</reference>
<evidence type="ECO:0000256" key="2">
    <source>
        <dbReference type="ARBA" id="ARBA00008814"/>
    </source>
</evidence>
<keyword evidence="3" id="KW-0813">Transport</keyword>
<comment type="similarity">
    <text evidence="2">Belongs to the bacterial solute-binding protein 8 family.</text>
</comment>
<dbReference type="PROSITE" id="PS51257">
    <property type="entry name" value="PROKAR_LIPOPROTEIN"/>
    <property type="match status" value="1"/>
</dbReference>
<evidence type="ECO:0000256" key="5">
    <source>
        <dbReference type="SAM" id="SignalP"/>
    </source>
</evidence>
<sequence>MRKKVLSLLAVSVLAIGMLAGCGNSSNKTEDNNVGSADTITITDAKGEVEIPTNPERIVDLSGNSDMLSVLGYSVVGTANSDAYDYTKFPSYLEDVLTGAKILGYSMQDTMDIEGILELDPDLIIISSVQEKMYDQLKEIAPTVMVQLAQTNWRDDIETFAKLFNKEDVANEWLESYDAQAKEVGERIKKQYGEDTTYLAMLASGGQLYVFDAAGIGSILYEDMGLQKPQNMPEQENISLPVISYEGLADIDADYMFVVGTKEDLDALHESSIYQGMRAVKDGNVIELPSSPYFNMGYSCIGRQVFLGEVEYMMESRNE</sequence>
<dbReference type="AlphaFoldDB" id="A0A9D9N8J7"/>
<evidence type="ECO:0000256" key="4">
    <source>
        <dbReference type="ARBA" id="ARBA00022729"/>
    </source>
</evidence>
<dbReference type="InterPro" id="IPR002491">
    <property type="entry name" value="ABC_transptr_periplasmic_BD"/>
</dbReference>
<accession>A0A9D9N8J7</accession>
<dbReference type="PROSITE" id="PS50983">
    <property type="entry name" value="FE_B12_PBP"/>
    <property type="match status" value="1"/>
</dbReference>
<organism evidence="7 8">
    <name type="scientific">Candidatus Scybalomonas excrementavium</name>
    <dbReference type="NCBI Taxonomy" id="2840943"/>
    <lineage>
        <taxon>Bacteria</taxon>
        <taxon>Bacillati</taxon>
        <taxon>Bacillota</taxon>
        <taxon>Clostridia</taxon>
        <taxon>Lachnospirales</taxon>
        <taxon>Lachnospiraceae</taxon>
        <taxon>Lachnospiraceae incertae sedis</taxon>
        <taxon>Candidatus Scybalomonas</taxon>
    </lineage>
</organism>
<dbReference type="CDD" id="cd01138">
    <property type="entry name" value="FeuA"/>
    <property type="match status" value="1"/>
</dbReference>
<dbReference type="EMBL" id="JADIML010000277">
    <property type="protein sequence ID" value="MBO8464207.1"/>
    <property type="molecule type" value="Genomic_DNA"/>
</dbReference>
<protein>
    <submittedName>
        <fullName evidence="7">Iron-hydroxamate ABC transporter substrate-binding protein</fullName>
    </submittedName>
</protein>
<dbReference type="PANTHER" id="PTHR30532">
    <property type="entry name" value="IRON III DICITRATE-BINDING PERIPLASMIC PROTEIN"/>
    <property type="match status" value="1"/>
</dbReference>
<evidence type="ECO:0000313" key="8">
    <source>
        <dbReference type="Proteomes" id="UP000823618"/>
    </source>
</evidence>
<dbReference type="PANTHER" id="PTHR30532:SF1">
    <property type="entry name" value="IRON(3+)-HYDROXAMATE-BINDING PROTEIN FHUD"/>
    <property type="match status" value="1"/>
</dbReference>
<feature type="domain" description="Fe/B12 periplasmic-binding" evidence="6">
    <location>
        <begin position="56"/>
        <end position="318"/>
    </location>
</feature>
<dbReference type="Gene3D" id="3.40.50.1980">
    <property type="entry name" value="Nitrogenase molybdenum iron protein domain"/>
    <property type="match status" value="2"/>
</dbReference>
<dbReference type="GO" id="GO:1901678">
    <property type="term" value="P:iron coordination entity transport"/>
    <property type="evidence" value="ECO:0007669"/>
    <property type="project" value="UniProtKB-ARBA"/>
</dbReference>
<comment type="subcellular location">
    <subcellularLocation>
        <location evidence="1">Cell envelope</location>
    </subcellularLocation>
</comment>
<dbReference type="SUPFAM" id="SSF53807">
    <property type="entry name" value="Helical backbone' metal receptor"/>
    <property type="match status" value="1"/>
</dbReference>
<evidence type="ECO:0000256" key="1">
    <source>
        <dbReference type="ARBA" id="ARBA00004196"/>
    </source>
</evidence>
<name>A0A9D9N8J7_9FIRM</name>
<dbReference type="InterPro" id="IPR051313">
    <property type="entry name" value="Bact_iron-sidero_bind"/>
</dbReference>
<keyword evidence="4 5" id="KW-0732">Signal</keyword>
<feature type="signal peptide" evidence="5">
    <location>
        <begin position="1"/>
        <end position="20"/>
    </location>
</feature>
<evidence type="ECO:0000259" key="6">
    <source>
        <dbReference type="PROSITE" id="PS50983"/>
    </source>
</evidence>
<dbReference type="GO" id="GO:0030288">
    <property type="term" value="C:outer membrane-bounded periplasmic space"/>
    <property type="evidence" value="ECO:0007669"/>
    <property type="project" value="TreeGrafter"/>
</dbReference>
<dbReference type="Proteomes" id="UP000823618">
    <property type="component" value="Unassembled WGS sequence"/>
</dbReference>